<evidence type="ECO:0000256" key="4">
    <source>
        <dbReference type="ARBA" id="ARBA00009463"/>
    </source>
</evidence>
<dbReference type="Pfam" id="PF00725">
    <property type="entry name" value="3HCDH"/>
    <property type="match status" value="1"/>
</dbReference>
<feature type="domain" description="3-hydroxyacyl-CoA dehydrogenase NAD binding" evidence="15">
    <location>
        <begin position="322"/>
        <end position="496"/>
    </location>
</feature>
<evidence type="ECO:0000256" key="3">
    <source>
        <dbReference type="ARBA" id="ARBA00008750"/>
    </source>
</evidence>
<dbReference type="GO" id="GO:0006635">
    <property type="term" value="P:fatty acid beta-oxidation"/>
    <property type="evidence" value="ECO:0007669"/>
    <property type="project" value="UniProtKB-UniPathway"/>
</dbReference>
<dbReference type="InterPro" id="IPR008927">
    <property type="entry name" value="6-PGluconate_DH-like_C_sf"/>
</dbReference>
<dbReference type="AlphaFoldDB" id="A0A365U777"/>
<keyword evidence="17" id="KW-1185">Reference proteome</keyword>
<dbReference type="Pfam" id="PF00378">
    <property type="entry name" value="ECH_1"/>
    <property type="match status" value="1"/>
</dbReference>
<organism evidence="16 17">
    <name type="scientific">Rhodosalinus halophilus</name>
    <dbReference type="NCBI Taxonomy" id="2259333"/>
    <lineage>
        <taxon>Bacteria</taxon>
        <taxon>Pseudomonadati</taxon>
        <taxon>Pseudomonadota</taxon>
        <taxon>Alphaproteobacteria</taxon>
        <taxon>Rhodobacterales</taxon>
        <taxon>Paracoccaceae</taxon>
        <taxon>Rhodosalinus</taxon>
    </lineage>
</organism>
<dbReference type="Gene3D" id="3.40.50.720">
    <property type="entry name" value="NAD(P)-binding Rossmann-like Domain"/>
    <property type="match status" value="1"/>
</dbReference>
<dbReference type="InterPro" id="IPR029045">
    <property type="entry name" value="ClpP/crotonase-like_dom_sf"/>
</dbReference>
<dbReference type="GO" id="GO:0016509">
    <property type="term" value="F:long-chain (3S)-3-hydroxyacyl-CoA dehydrogenase (NAD+) activity"/>
    <property type="evidence" value="ECO:0007669"/>
    <property type="project" value="TreeGrafter"/>
</dbReference>
<evidence type="ECO:0000313" key="17">
    <source>
        <dbReference type="Proteomes" id="UP000253370"/>
    </source>
</evidence>
<evidence type="ECO:0000256" key="2">
    <source>
        <dbReference type="ARBA" id="ARBA00007005"/>
    </source>
</evidence>
<dbReference type="GO" id="GO:0004300">
    <property type="term" value="F:enoyl-CoA hydratase activity"/>
    <property type="evidence" value="ECO:0007669"/>
    <property type="project" value="UniProtKB-EC"/>
</dbReference>
<dbReference type="InterPro" id="IPR006176">
    <property type="entry name" value="3-OHacyl-CoA_DH_NAD-bd"/>
</dbReference>
<dbReference type="Pfam" id="PF02737">
    <property type="entry name" value="3HCDH_N"/>
    <property type="match status" value="1"/>
</dbReference>
<evidence type="ECO:0000256" key="9">
    <source>
        <dbReference type="ARBA" id="ARBA00023027"/>
    </source>
</evidence>
<dbReference type="OrthoDB" id="9771883at2"/>
<keyword evidence="11" id="KW-0456">Lyase</keyword>
<dbReference type="EC" id="4.2.1.17" evidence="5"/>
<evidence type="ECO:0000256" key="10">
    <source>
        <dbReference type="ARBA" id="ARBA00023098"/>
    </source>
</evidence>
<reference evidence="16 17" key="1">
    <citation type="submission" date="2018-07" db="EMBL/GenBank/DDBJ databases">
        <title>Rhodosalinus sp. strain E84T genomic sequence and assembly.</title>
        <authorList>
            <person name="Liu Z.-W."/>
            <person name="Lu D.-C."/>
        </authorList>
    </citation>
    <scope>NUCLEOTIDE SEQUENCE [LARGE SCALE GENOMIC DNA]</scope>
    <source>
        <strain evidence="16 17">E84</strain>
    </source>
</reference>
<evidence type="ECO:0000256" key="12">
    <source>
        <dbReference type="ARBA" id="ARBA00023268"/>
    </source>
</evidence>
<dbReference type="PANTHER" id="PTHR43612">
    <property type="entry name" value="TRIFUNCTIONAL ENZYME SUBUNIT ALPHA"/>
    <property type="match status" value="1"/>
</dbReference>
<evidence type="ECO:0000256" key="13">
    <source>
        <dbReference type="ARBA" id="ARBA00049556"/>
    </source>
</evidence>
<dbReference type="GO" id="GO:0070403">
    <property type="term" value="F:NAD+ binding"/>
    <property type="evidence" value="ECO:0007669"/>
    <property type="project" value="InterPro"/>
</dbReference>
<evidence type="ECO:0000256" key="5">
    <source>
        <dbReference type="ARBA" id="ARBA00012076"/>
    </source>
</evidence>
<dbReference type="InterPro" id="IPR006108">
    <property type="entry name" value="3HC_DH_C"/>
</dbReference>
<dbReference type="SUPFAM" id="SSF51735">
    <property type="entry name" value="NAD(P)-binding Rossmann-fold domains"/>
    <property type="match status" value="1"/>
</dbReference>
<comment type="similarity">
    <text evidence="2">In the central section; belongs to the 3-hydroxyacyl-CoA dehydrogenase family.</text>
</comment>
<dbReference type="UniPathway" id="UPA00659"/>
<dbReference type="RefSeq" id="WP_113290310.1">
    <property type="nucleotide sequence ID" value="NZ_QNTQ01000015.1"/>
</dbReference>
<comment type="similarity">
    <text evidence="3">In the N-terminal section; belongs to the enoyl-CoA hydratase/isomerase family.</text>
</comment>
<keyword evidence="7" id="KW-0442">Lipid degradation</keyword>
<evidence type="ECO:0000259" key="14">
    <source>
        <dbReference type="Pfam" id="PF00725"/>
    </source>
</evidence>
<dbReference type="InterPro" id="IPR013328">
    <property type="entry name" value="6PGD_dom2"/>
</dbReference>
<gene>
    <name evidence="16" type="ORF">DRV85_15085</name>
</gene>
<keyword evidence="9" id="KW-0520">NAD</keyword>
<protein>
    <recommendedName>
        <fullName evidence="5">enoyl-CoA hydratase</fullName>
        <ecNumber evidence="5">4.2.1.17</ecNumber>
    </recommendedName>
</protein>
<evidence type="ECO:0000256" key="6">
    <source>
        <dbReference type="ARBA" id="ARBA00022832"/>
    </source>
</evidence>
<dbReference type="PROSITE" id="PS00067">
    <property type="entry name" value="3HCDH"/>
    <property type="match status" value="1"/>
</dbReference>
<dbReference type="InterPro" id="IPR006180">
    <property type="entry name" value="3-OHacyl-CoA_DH_CS"/>
</dbReference>
<dbReference type="SUPFAM" id="SSF52096">
    <property type="entry name" value="ClpP/crotonase"/>
    <property type="match status" value="1"/>
</dbReference>
<evidence type="ECO:0000256" key="11">
    <source>
        <dbReference type="ARBA" id="ARBA00023239"/>
    </source>
</evidence>
<sequence length="692" mass="74467">MRVLEHLGETRLELGPAHDAPAEGPWRLARDEDGIAWLVLDRGDGSTNAIGRDVLEGLDRALEDLEADPPTALAIRSAKPAGFAAGADIRELKTMTGEEEIAQLLAGGLRVLDRLEAQDYPTVAVIHGHALGAGLELALACDHRIFVGNAHAGLPEVKLGLHPGLGGTVRLPALIDPVEAMTMMLTGKPAYASKARRLGLADAVTEERHVRAAVQAAAKGQLEKNGRGWTERAKASYPGRTLAAQQMRSKTEQKAPKEHYPAPHALIDLWLKAGDDPKEMQKGETASFVRLLGSDTARNLMRVFELREGLKKAAKGAQDVRHVHVVGAGEMGGDIAAWCALKGFRVTLFDIAPEGIAPVVPRAAEVCKRAHLGGAETRDALDRLIPDPDAHGVPHADLVIEAAPETEEIKRDIYATLEPRMKEGALLASNTSSLSLATLADGLDRPDRFGGLHFFNPVDRMELVEVVQHDRSSDATGERLAAFAAALDRLPAPVADSPGFLVNRALTPYLMETLLLLGEGAEKEALDREAEGFGMPVGPVELADRVGLDICLSVADSLKHDVDRPMAEIPGWFREKVEKGDLGQKSGTGFYEWSDGAPQKGNRAGDAPQEALDRMILPMLDACVECLRRCVARDEDEIDAAMIFGTGFAPFRGGPMAYLRHRGVKDARASLERLAEAHGPRFTPDDGWSGLD</sequence>
<dbReference type="EMBL" id="QNTQ01000015">
    <property type="protein sequence ID" value="RBI83667.1"/>
    <property type="molecule type" value="Genomic_DNA"/>
</dbReference>
<evidence type="ECO:0000256" key="7">
    <source>
        <dbReference type="ARBA" id="ARBA00022963"/>
    </source>
</evidence>
<feature type="domain" description="3-hydroxyacyl-CoA dehydrogenase C-terminal" evidence="14">
    <location>
        <begin position="499"/>
        <end position="593"/>
    </location>
</feature>
<dbReference type="InterPro" id="IPR050136">
    <property type="entry name" value="FA_oxidation_alpha_subunit"/>
</dbReference>
<dbReference type="InterPro" id="IPR001753">
    <property type="entry name" value="Enoyl-CoA_hydra/iso"/>
</dbReference>
<comment type="catalytic activity">
    <reaction evidence="13">
        <text>a (3S)-3-hydroxyacyl-CoA + NAD(+) = a 3-oxoacyl-CoA + NADH + H(+)</text>
        <dbReference type="Rhea" id="RHEA:22432"/>
        <dbReference type="ChEBI" id="CHEBI:15378"/>
        <dbReference type="ChEBI" id="CHEBI:57318"/>
        <dbReference type="ChEBI" id="CHEBI:57540"/>
        <dbReference type="ChEBI" id="CHEBI:57945"/>
        <dbReference type="ChEBI" id="CHEBI:90726"/>
        <dbReference type="EC" id="1.1.1.35"/>
    </reaction>
</comment>
<evidence type="ECO:0000256" key="1">
    <source>
        <dbReference type="ARBA" id="ARBA00005005"/>
    </source>
</evidence>
<dbReference type="Proteomes" id="UP000253370">
    <property type="component" value="Unassembled WGS sequence"/>
</dbReference>
<keyword evidence="8" id="KW-0560">Oxidoreductase</keyword>
<dbReference type="SUPFAM" id="SSF48179">
    <property type="entry name" value="6-phosphogluconate dehydrogenase C-terminal domain-like"/>
    <property type="match status" value="2"/>
</dbReference>
<evidence type="ECO:0000259" key="15">
    <source>
        <dbReference type="Pfam" id="PF02737"/>
    </source>
</evidence>
<dbReference type="PANTHER" id="PTHR43612:SF3">
    <property type="entry name" value="TRIFUNCTIONAL ENZYME SUBUNIT ALPHA, MITOCHONDRIAL"/>
    <property type="match status" value="1"/>
</dbReference>
<proteinExistence type="inferred from homology"/>
<dbReference type="Gene3D" id="3.90.226.10">
    <property type="entry name" value="2-enoyl-CoA Hydratase, Chain A, domain 1"/>
    <property type="match status" value="1"/>
</dbReference>
<dbReference type="Gene3D" id="1.10.1040.10">
    <property type="entry name" value="N-(1-d-carboxylethyl)-l-norvaline Dehydrogenase, domain 2"/>
    <property type="match status" value="2"/>
</dbReference>
<comment type="caution">
    <text evidence="16">The sequence shown here is derived from an EMBL/GenBank/DDBJ whole genome shotgun (WGS) entry which is preliminary data.</text>
</comment>
<dbReference type="CDD" id="cd06558">
    <property type="entry name" value="crotonase-like"/>
    <property type="match status" value="1"/>
</dbReference>
<name>A0A365U777_9RHOB</name>
<keyword evidence="6" id="KW-0276">Fatty acid metabolism</keyword>
<keyword evidence="12" id="KW-0511">Multifunctional enzyme</keyword>
<evidence type="ECO:0000256" key="8">
    <source>
        <dbReference type="ARBA" id="ARBA00023002"/>
    </source>
</evidence>
<comment type="similarity">
    <text evidence="4">Belongs to the 3-hydroxyacyl-CoA dehydrogenase family.</text>
</comment>
<keyword evidence="10" id="KW-0443">Lipid metabolism</keyword>
<accession>A0A365U777</accession>
<dbReference type="InterPro" id="IPR036291">
    <property type="entry name" value="NAD(P)-bd_dom_sf"/>
</dbReference>
<comment type="pathway">
    <text evidence="1">Lipid metabolism; fatty acid beta-oxidation.</text>
</comment>
<evidence type="ECO:0000313" key="16">
    <source>
        <dbReference type="EMBL" id="RBI83667.1"/>
    </source>
</evidence>